<dbReference type="EMBL" id="JAFCMP010000529">
    <property type="protein sequence ID" value="KAG5177109.1"/>
    <property type="molecule type" value="Genomic_DNA"/>
</dbReference>
<organism evidence="3 4">
    <name type="scientific">Tribonema minus</name>
    <dbReference type="NCBI Taxonomy" id="303371"/>
    <lineage>
        <taxon>Eukaryota</taxon>
        <taxon>Sar</taxon>
        <taxon>Stramenopiles</taxon>
        <taxon>Ochrophyta</taxon>
        <taxon>PX clade</taxon>
        <taxon>Xanthophyceae</taxon>
        <taxon>Tribonematales</taxon>
        <taxon>Tribonemataceae</taxon>
        <taxon>Tribonema</taxon>
    </lineage>
</organism>
<dbReference type="CDD" id="cd12885">
    <property type="entry name" value="SPRY_RanBP_like"/>
    <property type="match status" value="1"/>
</dbReference>
<feature type="compositionally biased region" description="Gly residues" evidence="1">
    <location>
        <begin position="614"/>
        <end position="623"/>
    </location>
</feature>
<evidence type="ECO:0000313" key="4">
    <source>
        <dbReference type="Proteomes" id="UP000664859"/>
    </source>
</evidence>
<dbReference type="Proteomes" id="UP000664859">
    <property type="component" value="Unassembled WGS sequence"/>
</dbReference>
<evidence type="ECO:0000256" key="1">
    <source>
        <dbReference type="SAM" id="MobiDB-lite"/>
    </source>
</evidence>
<dbReference type="AlphaFoldDB" id="A0A835YU33"/>
<dbReference type="Pfam" id="PF00622">
    <property type="entry name" value="SPRY"/>
    <property type="match status" value="1"/>
</dbReference>
<dbReference type="InterPro" id="IPR013320">
    <property type="entry name" value="ConA-like_dom_sf"/>
</dbReference>
<protein>
    <recommendedName>
        <fullName evidence="2">B30.2/SPRY domain-containing protein</fullName>
    </recommendedName>
</protein>
<name>A0A835YU33_9STRA</name>
<reference evidence="3" key="1">
    <citation type="submission" date="2021-02" db="EMBL/GenBank/DDBJ databases">
        <title>First Annotated Genome of the Yellow-green Alga Tribonema minus.</title>
        <authorList>
            <person name="Mahan K.M."/>
        </authorList>
    </citation>
    <scope>NUCLEOTIDE SEQUENCE</scope>
    <source>
        <strain evidence="3">UTEX B ZZ1240</strain>
    </source>
</reference>
<sequence>MQLAARYRGRANHAHDVGCVCADEPLPEHADTYYFEVTVLLAAEEAAVTAAAVLGGRRGGEEADMELDEDRNENGGSAHPPCAPPVDPPHVVERKRRQRSPPAPPRPPPVDPPHERKRRQRSPPARPPVDPPHVVVGLVHAQSPLSQSPGSTLDDGSCGYGGADGGVMLEGAAVARGRDSWARFGEGDTVGCGVDFKAQEVFFTLNGEYLHALRHPRLCKPLYPAAGLHSEDARVIFNFGASPFRYDLEHRRRAAAEAEAAAIAGIQIRPEAVEQLVLDYLSSQGYASAHAALVASLKSEATAPLRTALASAPTNGAAAAAGGKQLLSCACGPAANGDAGEGGKGRGLRAAALAAADAMEEDTGGIADEVEDVDSEDDNSDDDDDDDDDHGGDGGGGGGDTYFDADMDTASLEYDSDGMLLPVSPRLRHRHRGPHHGRAAAAAAPAPPPPATPYMRLLSTVDSGGGGGGGGGALAASLGARGAAVAAVMAGDVAAAQALVPRGALRRRRGVELALARQRFVELVRAREIGPALEYARRALAPFYLHNAGAPPSASAAAAGSLSADGKHEHLPPPPHSSIARVSSGGGGGGADAAGRLSRRPRLAGPPSPITGRGSIGGGSGSGGRSGVVEAMGLLAFKDPFASPLAYLLDTRRRGLLADSVNEAMAEYASAGGAAGSGGGCSGDGMRVDGGAAEADAAAAAAAAPAMTLGARAPSGLERLAQHLAEAQRLLYELRGERGRPFSFADDGGGDDAR</sequence>
<comment type="caution">
    <text evidence="3">The sequence shown here is derived from an EMBL/GenBank/DDBJ whole genome shotgun (WGS) entry which is preliminary data.</text>
</comment>
<feature type="compositionally biased region" description="Low complexity" evidence="1">
    <location>
        <begin position="555"/>
        <end position="564"/>
    </location>
</feature>
<dbReference type="SUPFAM" id="SSF49899">
    <property type="entry name" value="Concanavalin A-like lectins/glucanases"/>
    <property type="match status" value="1"/>
</dbReference>
<dbReference type="PROSITE" id="PS50188">
    <property type="entry name" value="B302_SPRY"/>
    <property type="match status" value="1"/>
</dbReference>
<feature type="region of interest" description="Disordered" evidence="1">
    <location>
        <begin position="359"/>
        <end position="405"/>
    </location>
</feature>
<feature type="domain" description="B30.2/SPRY" evidence="2">
    <location>
        <begin position="1"/>
        <end position="244"/>
    </location>
</feature>
<dbReference type="InterPro" id="IPR043136">
    <property type="entry name" value="B30.2/SPRY_sf"/>
</dbReference>
<feature type="compositionally biased region" description="Acidic residues" evidence="1">
    <location>
        <begin position="359"/>
        <end position="390"/>
    </location>
</feature>
<dbReference type="Gene3D" id="2.60.120.920">
    <property type="match status" value="1"/>
</dbReference>
<dbReference type="InterPro" id="IPR050618">
    <property type="entry name" value="Ubq-SigPath_Reg"/>
</dbReference>
<proteinExistence type="predicted"/>
<evidence type="ECO:0000259" key="2">
    <source>
        <dbReference type="PROSITE" id="PS50188"/>
    </source>
</evidence>
<dbReference type="InterPro" id="IPR001870">
    <property type="entry name" value="B30.2/SPRY"/>
</dbReference>
<gene>
    <name evidence="3" type="ORF">JKP88DRAFT_265153</name>
</gene>
<feature type="compositionally biased region" description="Pro residues" evidence="1">
    <location>
        <begin position="101"/>
        <end position="111"/>
    </location>
</feature>
<dbReference type="InterPro" id="IPR044736">
    <property type="entry name" value="Gid1/RanBPM/SPLA_SPRY"/>
</dbReference>
<accession>A0A835YU33</accession>
<dbReference type="PANTHER" id="PTHR12864">
    <property type="entry name" value="RAN BINDING PROTEIN 9-RELATED"/>
    <property type="match status" value="1"/>
</dbReference>
<evidence type="ECO:0000313" key="3">
    <source>
        <dbReference type="EMBL" id="KAG5177109.1"/>
    </source>
</evidence>
<feature type="region of interest" description="Disordered" evidence="1">
    <location>
        <begin position="59"/>
        <end position="133"/>
    </location>
</feature>
<dbReference type="InterPro" id="IPR003877">
    <property type="entry name" value="SPRY_dom"/>
</dbReference>
<dbReference type="SMART" id="SM00449">
    <property type="entry name" value="SPRY"/>
    <property type="match status" value="1"/>
</dbReference>
<feature type="region of interest" description="Disordered" evidence="1">
    <location>
        <begin position="555"/>
        <end position="623"/>
    </location>
</feature>
<feature type="compositionally biased region" description="Acidic residues" evidence="1">
    <location>
        <begin position="62"/>
        <end position="71"/>
    </location>
</feature>
<keyword evidence="4" id="KW-1185">Reference proteome</keyword>
<dbReference type="OrthoDB" id="25503at2759"/>